<protein>
    <submittedName>
        <fullName evidence="4">NADPH2:quinone reductase</fullName>
    </submittedName>
</protein>
<evidence type="ECO:0000259" key="3">
    <source>
        <dbReference type="SMART" id="SM00829"/>
    </source>
</evidence>
<feature type="domain" description="Enoyl reductase (ER)" evidence="3">
    <location>
        <begin position="10"/>
        <end position="323"/>
    </location>
</feature>
<keyword evidence="5" id="KW-1185">Reference proteome</keyword>
<dbReference type="OrthoDB" id="9805883at2"/>
<evidence type="ECO:0000256" key="1">
    <source>
        <dbReference type="ARBA" id="ARBA00023002"/>
    </source>
</evidence>
<dbReference type="Pfam" id="PF00107">
    <property type="entry name" value="ADH_zinc_N"/>
    <property type="match status" value="1"/>
</dbReference>
<accession>A0A239AAZ7</accession>
<proteinExistence type="inferred from homology"/>
<name>A0A239AAZ7_9PSEU</name>
<dbReference type="SUPFAM" id="SSF51735">
    <property type="entry name" value="NAD(P)-binding Rossmann-fold domains"/>
    <property type="match status" value="1"/>
</dbReference>
<dbReference type="RefSeq" id="WP_089303396.1">
    <property type="nucleotide sequence ID" value="NZ_FZNW01000035.1"/>
</dbReference>
<keyword evidence="2" id="KW-0862">Zinc</keyword>
<dbReference type="InterPro" id="IPR013154">
    <property type="entry name" value="ADH-like_N"/>
</dbReference>
<dbReference type="Pfam" id="PF08240">
    <property type="entry name" value="ADH_N"/>
    <property type="match status" value="1"/>
</dbReference>
<dbReference type="InterPro" id="IPR002328">
    <property type="entry name" value="ADH_Zn_CS"/>
</dbReference>
<dbReference type="GO" id="GO:0008270">
    <property type="term" value="F:zinc ion binding"/>
    <property type="evidence" value="ECO:0007669"/>
    <property type="project" value="InterPro"/>
</dbReference>
<comment type="cofactor">
    <cofactor evidence="2">
        <name>Zn(2+)</name>
        <dbReference type="ChEBI" id="CHEBI:29105"/>
    </cofactor>
</comment>
<dbReference type="InterPro" id="IPR011032">
    <property type="entry name" value="GroES-like_sf"/>
</dbReference>
<evidence type="ECO:0000256" key="2">
    <source>
        <dbReference type="RuleBase" id="RU361277"/>
    </source>
</evidence>
<dbReference type="SMART" id="SM00829">
    <property type="entry name" value="PKS_ER"/>
    <property type="match status" value="1"/>
</dbReference>
<dbReference type="SUPFAM" id="SSF50129">
    <property type="entry name" value="GroES-like"/>
    <property type="match status" value="1"/>
</dbReference>
<dbReference type="PANTHER" id="PTHR43677:SF4">
    <property type="entry name" value="QUINONE OXIDOREDUCTASE-LIKE PROTEIN 2"/>
    <property type="match status" value="1"/>
</dbReference>
<dbReference type="AlphaFoldDB" id="A0A239AAZ7"/>
<dbReference type="Gene3D" id="3.40.50.720">
    <property type="entry name" value="NAD(P)-binding Rossmann-like Domain"/>
    <property type="match status" value="1"/>
</dbReference>
<dbReference type="InterPro" id="IPR036291">
    <property type="entry name" value="NAD(P)-bd_dom_sf"/>
</dbReference>
<dbReference type="InterPro" id="IPR020843">
    <property type="entry name" value="ER"/>
</dbReference>
<sequence>MRAFLVQAEGGRRTRGWSDIADPVPGPTEVVVQVGAAALAWSDILQMEGTYAGPGPEPPFVSGHEFAGVVVGAGPEVAFLPGERVFGFLPSPAAFAEYVAAPARCLLRTPDELDDRAAAAITTSYLTADLALLTIGGLTPGCSVLVHAGAGGVGRAALLLAQAYGAGTVIATAGSLARRAAARERGASVAAGYDDFADVVLEHTDKRGVDLVLESVGGEVFDRSAEVTAALGRLVTIGASSGTRPKRLKLPFLWQRSLSVCGLHIISLRDQYPDAVEAAWGRVLGLLQEGRLDAGVGLAVAPADLEHGMNELRNRTVHGRVVIDFNDVERATR</sequence>
<evidence type="ECO:0000313" key="5">
    <source>
        <dbReference type="Proteomes" id="UP000198348"/>
    </source>
</evidence>
<evidence type="ECO:0000313" key="4">
    <source>
        <dbReference type="EMBL" id="SNR92836.1"/>
    </source>
</evidence>
<comment type="similarity">
    <text evidence="2">Belongs to the zinc-containing alcohol dehydrogenase family.</text>
</comment>
<reference evidence="4 5" key="1">
    <citation type="submission" date="2017-06" db="EMBL/GenBank/DDBJ databases">
        <authorList>
            <person name="Kim H.J."/>
            <person name="Triplett B.A."/>
        </authorList>
    </citation>
    <scope>NUCLEOTIDE SEQUENCE [LARGE SCALE GENOMIC DNA]</scope>
    <source>
        <strain evidence="4 5">DSM 45207</strain>
    </source>
</reference>
<dbReference type="InterPro" id="IPR051397">
    <property type="entry name" value="Zn-ADH-like_protein"/>
</dbReference>
<gene>
    <name evidence="4" type="ORF">SAMN06265360_13512</name>
</gene>
<keyword evidence="1" id="KW-0560">Oxidoreductase</keyword>
<dbReference type="Gene3D" id="3.90.180.10">
    <property type="entry name" value="Medium-chain alcohol dehydrogenases, catalytic domain"/>
    <property type="match status" value="1"/>
</dbReference>
<dbReference type="PROSITE" id="PS00059">
    <property type="entry name" value="ADH_ZINC"/>
    <property type="match status" value="1"/>
</dbReference>
<dbReference type="GO" id="GO:0016491">
    <property type="term" value="F:oxidoreductase activity"/>
    <property type="evidence" value="ECO:0007669"/>
    <property type="project" value="UniProtKB-KW"/>
</dbReference>
<dbReference type="EMBL" id="FZNW01000035">
    <property type="protein sequence ID" value="SNR92836.1"/>
    <property type="molecule type" value="Genomic_DNA"/>
</dbReference>
<dbReference type="PANTHER" id="PTHR43677">
    <property type="entry name" value="SHORT-CHAIN DEHYDROGENASE/REDUCTASE"/>
    <property type="match status" value="1"/>
</dbReference>
<dbReference type="InterPro" id="IPR013149">
    <property type="entry name" value="ADH-like_C"/>
</dbReference>
<organism evidence="4 5">
    <name type="scientific">Haloechinothrix alba</name>
    <dbReference type="NCBI Taxonomy" id="664784"/>
    <lineage>
        <taxon>Bacteria</taxon>
        <taxon>Bacillati</taxon>
        <taxon>Actinomycetota</taxon>
        <taxon>Actinomycetes</taxon>
        <taxon>Pseudonocardiales</taxon>
        <taxon>Pseudonocardiaceae</taxon>
        <taxon>Haloechinothrix</taxon>
    </lineage>
</organism>
<dbReference type="Proteomes" id="UP000198348">
    <property type="component" value="Unassembled WGS sequence"/>
</dbReference>
<keyword evidence="2" id="KW-0479">Metal-binding</keyword>